<feature type="domain" description="M23ase beta-sheet core" evidence="1">
    <location>
        <begin position="76"/>
        <end position="173"/>
    </location>
</feature>
<dbReference type="CDD" id="cd12797">
    <property type="entry name" value="M23_peptidase"/>
    <property type="match status" value="1"/>
</dbReference>
<dbReference type="PANTHER" id="PTHR21666:SF268">
    <property type="entry name" value="PEPTIDASE M23 DOMAIN-CONTAINING PROTEIN"/>
    <property type="match status" value="1"/>
</dbReference>
<dbReference type="EC" id="3.4.24.-" evidence="2"/>
<dbReference type="Proteomes" id="UP001597475">
    <property type="component" value="Unassembled WGS sequence"/>
</dbReference>
<dbReference type="Gene3D" id="2.70.70.10">
    <property type="entry name" value="Glucose Permease (Domain IIA)"/>
    <property type="match status" value="1"/>
</dbReference>
<dbReference type="RefSeq" id="WP_386847000.1">
    <property type="nucleotide sequence ID" value="NZ_JBHUMK010000073.1"/>
</dbReference>
<accession>A0ABW5P866</accession>
<reference evidence="3" key="1">
    <citation type="journal article" date="2019" name="Int. J. Syst. Evol. Microbiol.">
        <title>The Global Catalogue of Microorganisms (GCM) 10K type strain sequencing project: providing services to taxonomists for standard genome sequencing and annotation.</title>
        <authorList>
            <consortium name="The Broad Institute Genomics Platform"/>
            <consortium name="The Broad Institute Genome Sequencing Center for Infectious Disease"/>
            <person name="Wu L."/>
            <person name="Ma J."/>
        </authorList>
    </citation>
    <scope>NUCLEOTIDE SEQUENCE [LARGE SCALE GENOMIC DNA]</scope>
    <source>
        <strain evidence="3">KCTC 33842</strain>
    </source>
</reference>
<dbReference type="GO" id="GO:0016787">
    <property type="term" value="F:hydrolase activity"/>
    <property type="evidence" value="ECO:0007669"/>
    <property type="project" value="UniProtKB-KW"/>
</dbReference>
<evidence type="ECO:0000259" key="1">
    <source>
        <dbReference type="Pfam" id="PF01551"/>
    </source>
</evidence>
<comment type="caution">
    <text evidence="2">The sequence shown here is derived from an EMBL/GenBank/DDBJ whole genome shotgun (WGS) entry which is preliminary data.</text>
</comment>
<dbReference type="EMBL" id="JBHUMK010000073">
    <property type="protein sequence ID" value="MFD2610670.1"/>
    <property type="molecule type" value="Genomic_DNA"/>
</dbReference>
<name>A0ABW5P866_9DEIO</name>
<dbReference type="Pfam" id="PF01551">
    <property type="entry name" value="Peptidase_M23"/>
    <property type="match status" value="1"/>
</dbReference>
<protein>
    <submittedName>
        <fullName evidence="2">M23 family metallopeptidase</fullName>
        <ecNumber evidence="2">3.4.24.-</ecNumber>
    </submittedName>
</protein>
<evidence type="ECO:0000313" key="2">
    <source>
        <dbReference type="EMBL" id="MFD2610670.1"/>
    </source>
</evidence>
<keyword evidence="3" id="KW-1185">Reference proteome</keyword>
<gene>
    <name evidence="2" type="ORF">ACFSR9_14700</name>
</gene>
<dbReference type="SUPFAM" id="SSF51261">
    <property type="entry name" value="Duplicated hybrid motif"/>
    <property type="match status" value="1"/>
</dbReference>
<dbReference type="InterPro" id="IPR011055">
    <property type="entry name" value="Dup_hybrid_motif"/>
</dbReference>
<evidence type="ECO:0000313" key="3">
    <source>
        <dbReference type="Proteomes" id="UP001597475"/>
    </source>
</evidence>
<dbReference type="PANTHER" id="PTHR21666">
    <property type="entry name" value="PEPTIDASE-RELATED"/>
    <property type="match status" value="1"/>
</dbReference>
<keyword evidence="2" id="KW-0378">Hydrolase</keyword>
<dbReference type="InterPro" id="IPR050570">
    <property type="entry name" value="Cell_wall_metabolism_enzyme"/>
</dbReference>
<dbReference type="InterPro" id="IPR016047">
    <property type="entry name" value="M23ase_b-sheet_dom"/>
</dbReference>
<sequence length="181" mass="19300">MRRSLGCLVPLVILAGAVWLLWPTLRGEWDRVRRAAAEAQRRAALLAAPAPTALPNPVPGAALTDTWGGARSQGRKHEGIDIFAKRNTPIRATTEGVVLNVGPNGLGGRTVMILGPGGQRHYYAHLERYPDLKSGDWVKAGDVVGTVGDSGNARGTPPHLHYGIYMAGGAINPYSLLRRGN</sequence>
<proteinExistence type="predicted"/>
<organism evidence="2 3">
    <name type="scientific">Deinococcus taklimakanensis</name>
    <dbReference type="NCBI Taxonomy" id="536443"/>
    <lineage>
        <taxon>Bacteria</taxon>
        <taxon>Thermotogati</taxon>
        <taxon>Deinococcota</taxon>
        <taxon>Deinococci</taxon>
        <taxon>Deinococcales</taxon>
        <taxon>Deinococcaceae</taxon>
        <taxon>Deinococcus</taxon>
    </lineage>
</organism>